<dbReference type="Pfam" id="PF13561">
    <property type="entry name" value="adh_short_C2"/>
    <property type="match status" value="1"/>
</dbReference>
<gene>
    <name evidence="3" type="ORF">HRJ34_28475</name>
</gene>
<proteinExistence type="inferred from homology"/>
<reference evidence="3" key="1">
    <citation type="submission" date="2020-07" db="EMBL/GenBank/DDBJ databases">
        <authorList>
            <person name="Camacho E."/>
        </authorList>
    </citation>
    <scope>NUCLEOTIDE SEQUENCE</scope>
    <source>
        <strain evidence="3">MPO218</strain>
        <plasmid evidence="3">pUPO218</plasmid>
    </source>
</reference>
<comment type="similarity">
    <text evidence="1">Belongs to the short-chain dehydrogenases/reductases (SDR) family.</text>
</comment>
<dbReference type="RefSeq" id="WP_208634674.1">
    <property type="nucleotide sequence ID" value="NZ_CP059321.1"/>
</dbReference>
<evidence type="ECO:0000256" key="1">
    <source>
        <dbReference type="ARBA" id="ARBA00006484"/>
    </source>
</evidence>
<organism evidence="3 4">
    <name type="scientific">Rhizorhabdus wittichii</name>
    <dbReference type="NCBI Taxonomy" id="160791"/>
    <lineage>
        <taxon>Bacteria</taxon>
        <taxon>Pseudomonadati</taxon>
        <taxon>Pseudomonadota</taxon>
        <taxon>Alphaproteobacteria</taxon>
        <taxon>Sphingomonadales</taxon>
        <taxon>Sphingomonadaceae</taxon>
        <taxon>Rhizorhabdus</taxon>
    </lineage>
</organism>
<dbReference type="NCBIfam" id="NF005559">
    <property type="entry name" value="PRK07231.1"/>
    <property type="match status" value="1"/>
</dbReference>
<dbReference type="Proteomes" id="UP000664914">
    <property type="component" value="Plasmid pUPO218"/>
</dbReference>
<dbReference type="GO" id="GO:0016491">
    <property type="term" value="F:oxidoreductase activity"/>
    <property type="evidence" value="ECO:0007669"/>
    <property type="project" value="UniProtKB-KW"/>
</dbReference>
<dbReference type="InterPro" id="IPR002347">
    <property type="entry name" value="SDR_fam"/>
</dbReference>
<protein>
    <submittedName>
        <fullName evidence="3">SDR family oxidoreductase</fullName>
    </submittedName>
</protein>
<evidence type="ECO:0000313" key="3">
    <source>
        <dbReference type="EMBL" id="QTH24985.1"/>
    </source>
</evidence>
<dbReference type="CDD" id="cd05233">
    <property type="entry name" value="SDR_c"/>
    <property type="match status" value="1"/>
</dbReference>
<evidence type="ECO:0000313" key="4">
    <source>
        <dbReference type="Proteomes" id="UP000664914"/>
    </source>
</evidence>
<keyword evidence="2" id="KW-0560">Oxidoreductase</keyword>
<dbReference type="Gene3D" id="3.40.50.720">
    <property type="entry name" value="NAD(P)-binding Rossmann-like Domain"/>
    <property type="match status" value="1"/>
</dbReference>
<dbReference type="PANTHER" id="PTHR24321">
    <property type="entry name" value="DEHYDROGENASES, SHORT CHAIN"/>
    <property type="match status" value="1"/>
</dbReference>
<dbReference type="AlphaFoldDB" id="A0A975DBC1"/>
<geneLocation type="plasmid" evidence="3 4">
    <name>pUPO218</name>
</geneLocation>
<sequence>MPSTLKNKVIIVTGAASGIGRSAALRLASHGAHIVLADVDEAQGHRVCADIQQAGGSAIFVAVNVAQEENVRDMVRMTIDRFGRLDGAFNNAGIEQSNIPLHEIDTGHWHRLIGINLTGVFLCMKYQIPAMLAGGGGSIVNTASSLGQVAIPGSAEYIAAKHGVIGLTRAAAVDYARMNIRVNALLPGVTQTPMLDRGPVSLEAVEMVEHVKAAIPMGRVGSADEVAQGAVWLLSDASSYVTGSLLPVDGGYLTV</sequence>
<keyword evidence="3" id="KW-0614">Plasmid</keyword>
<dbReference type="PRINTS" id="PR00081">
    <property type="entry name" value="GDHRDH"/>
</dbReference>
<reference evidence="3" key="2">
    <citation type="submission" date="2021-04" db="EMBL/GenBank/DDBJ databases">
        <title>Isolation and genomic analysis of the ibuprofen-degrading bacterium Sphingomonas strain MPO218.</title>
        <authorList>
            <person name="Aulestia M."/>
            <person name="Flores A."/>
            <person name="Mangas E.L."/>
            <person name="Perez-Pulido A.J."/>
            <person name="Santero E."/>
            <person name="Camacho E.M."/>
        </authorList>
    </citation>
    <scope>NUCLEOTIDE SEQUENCE</scope>
    <source>
        <strain evidence="3">MPO218</strain>
        <plasmid evidence="3">pUPO218</plasmid>
    </source>
</reference>
<dbReference type="FunFam" id="3.40.50.720:FF:000084">
    <property type="entry name" value="Short-chain dehydrogenase reductase"/>
    <property type="match status" value="1"/>
</dbReference>
<name>A0A975DBC1_9SPHN</name>
<dbReference type="PANTHER" id="PTHR24321:SF8">
    <property type="entry name" value="ESTRADIOL 17-BETA-DEHYDROGENASE 8-RELATED"/>
    <property type="match status" value="1"/>
</dbReference>
<accession>A0A975DBC1</accession>
<dbReference type="SUPFAM" id="SSF51735">
    <property type="entry name" value="NAD(P)-binding Rossmann-fold domains"/>
    <property type="match status" value="1"/>
</dbReference>
<evidence type="ECO:0000256" key="2">
    <source>
        <dbReference type="ARBA" id="ARBA00023002"/>
    </source>
</evidence>
<dbReference type="PRINTS" id="PR00080">
    <property type="entry name" value="SDRFAMILY"/>
</dbReference>
<dbReference type="EMBL" id="CP059321">
    <property type="protein sequence ID" value="QTH24985.1"/>
    <property type="molecule type" value="Genomic_DNA"/>
</dbReference>
<dbReference type="InterPro" id="IPR036291">
    <property type="entry name" value="NAD(P)-bd_dom_sf"/>
</dbReference>